<dbReference type="AlphaFoldDB" id="A0A397HE47"/>
<organism evidence="1 2">
    <name type="scientific">Diversispora epigaea</name>
    <dbReference type="NCBI Taxonomy" id="1348612"/>
    <lineage>
        <taxon>Eukaryota</taxon>
        <taxon>Fungi</taxon>
        <taxon>Fungi incertae sedis</taxon>
        <taxon>Mucoromycota</taxon>
        <taxon>Glomeromycotina</taxon>
        <taxon>Glomeromycetes</taxon>
        <taxon>Diversisporales</taxon>
        <taxon>Diversisporaceae</taxon>
        <taxon>Diversispora</taxon>
    </lineage>
</organism>
<evidence type="ECO:0000313" key="2">
    <source>
        <dbReference type="Proteomes" id="UP000266861"/>
    </source>
</evidence>
<dbReference type="EMBL" id="PQFF01000319">
    <property type="protein sequence ID" value="RHZ61257.1"/>
    <property type="molecule type" value="Genomic_DNA"/>
</dbReference>
<dbReference type="Proteomes" id="UP000266861">
    <property type="component" value="Unassembled WGS sequence"/>
</dbReference>
<reference evidence="1 2" key="1">
    <citation type="submission" date="2018-08" db="EMBL/GenBank/DDBJ databases">
        <title>Genome and evolution of the arbuscular mycorrhizal fungus Diversispora epigaea (formerly Glomus versiforme) and its bacterial endosymbionts.</title>
        <authorList>
            <person name="Sun X."/>
            <person name="Fei Z."/>
            <person name="Harrison M."/>
        </authorList>
    </citation>
    <scope>NUCLEOTIDE SEQUENCE [LARGE SCALE GENOMIC DNA]</scope>
    <source>
        <strain evidence="1 2">IT104</strain>
    </source>
</reference>
<protein>
    <submittedName>
        <fullName evidence="1">Uncharacterized protein</fullName>
    </submittedName>
</protein>
<proteinExistence type="predicted"/>
<keyword evidence="2" id="KW-1185">Reference proteome</keyword>
<gene>
    <name evidence="1" type="ORF">Glove_349g69</name>
</gene>
<accession>A0A397HE47</accession>
<sequence>MSTIDCLQKDNRLIVLITLSSLGKTSQRFAKYFEERENLGQNFPLIFNRRSYKITSEHIKWILWRVRTNRTNMVQVNTFQLDFDSNSDQAGPLTPSFIGTSRINKFKILPPLSLKKIICNDEYRIMMKNGNDDDRNSTFEQIKINLYRNDAHLEYIYKTAAKGTAKITTFMNTSIPDDFDDDK</sequence>
<evidence type="ECO:0000313" key="1">
    <source>
        <dbReference type="EMBL" id="RHZ61257.1"/>
    </source>
</evidence>
<name>A0A397HE47_9GLOM</name>
<comment type="caution">
    <text evidence="1">The sequence shown here is derived from an EMBL/GenBank/DDBJ whole genome shotgun (WGS) entry which is preliminary data.</text>
</comment>